<evidence type="ECO:0000256" key="5">
    <source>
        <dbReference type="ARBA" id="ARBA00022505"/>
    </source>
</evidence>
<reference evidence="13" key="1">
    <citation type="submission" date="2021-04" db="EMBL/GenBank/DDBJ databases">
        <authorList>
            <person name="Hornung B."/>
        </authorList>
    </citation>
    <scope>NUCLEOTIDE SEQUENCE</scope>
    <source>
        <strain evidence="13">G5G6</strain>
    </source>
</reference>
<evidence type="ECO:0000256" key="3">
    <source>
        <dbReference type="ARBA" id="ARBA00005046"/>
    </source>
</evidence>
<evidence type="ECO:0000256" key="7">
    <source>
        <dbReference type="ARBA" id="ARBA00022723"/>
    </source>
</evidence>
<dbReference type="Gene3D" id="2.170.190.11">
    <property type="entry name" value="Molybdopterin biosynthesis moea protein, domain 3"/>
    <property type="match status" value="1"/>
</dbReference>
<evidence type="ECO:0000256" key="2">
    <source>
        <dbReference type="ARBA" id="ARBA00002901"/>
    </source>
</evidence>
<dbReference type="EMBL" id="CAJQUM010000001">
    <property type="protein sequence ID" value="CAG4882240.1"/>
    <property type="molecule type" value="Genomic_DNA"/>
</dbReference>
<evidence type="ECO:0000256" key="10">
    <source>
        <dbReference type="ARBA" id="ARBA00047317"/>
    </source>
</evidence>
<dbReference type="SMART" id="SM00852">
    <property type="entry name" value="MoCF_biosynth"/>
    <property type="match status" value="1"/>
</dbReference>
<comment type="function">
    <text evidence="2 11">Catalyzes the insertion of molybdate into adenylated molybdopterin with the concomitant release of AMP.</text>
</comment>
<dbReference type="GO" id="GO:0061599">
    <property type="term" value="F:molybdopterin molybdotransferase activity"/>
    <property type="evidence" value="ECO:0007669"/>
    <property type="project" value="UniProtKB-UniRule"/>
</dbReference>
<keyword evidence="9 11" id="KW-0501">Molybdenum cofactor biosynthesis</keyword>
<dbReference type="SUPFAM" id="SSF63882">
    <property type="entry name" value="MoeA N-terminal region -like"/>
    <property type="match status" value="1"/>
</dbReference>
<comment type="catalytic activity">
    <reaction evidence="10">
        <text>adenylyl-molybdopterin + molybdate = Mo-molybdopterin + AMP + H(+)</text>
        <dbReference type="Rhea" id="RHEA:35047"/>
        <dbReference type="ChEBI" id="CHEBI:15378"/>
        <dbReference type="ChEBI" id="CHEBI:36264"/>
        <dbReference type="ChEBI" id="CHEBI:62727"/>
        <dbReference type="ChEBI" id="CHEBI:71302"/>
        <dbReference type="ChEBI" id="CHEBI:456215"/>
        <dbReference type="EC" id="2.10.1.1"/>
    </reaction>
</comment>
<dbReference type="Pfam" id="PF03453">
    <property type="entry name" value="MoeA_N"/>
    <property type="match status" value="1"/>
</dbReference>
<dbReference type="Pfam" id="PF03454">
    <property type="entry name" value="MoeA_C"/>
    <property type="match status" value="1"/>
</dbReference>
<evidence type="ECO:0000256" key="6">
    <source>
        <dbReference type="ARBA" id="ARBA00022679"/>
    </source>
</evidence>
<comment type="pathway">
    <text evidence="3 11">Cofactor biosynthesis; molybdopterin biosynthesis.</text>
</comment>
<comment type="similarity">
    <text evidence="4 11">Belongs to the MoeA family.</text>
</comment>
<dbReference type="InterPro" id="IPR036425">
    <property type="entry name" value="MoaB/Mog-like_dom_sf"/>
</dbReference>
<evidence type="ECO:0000256" key="8">
    <source>
        <dbReference type="ARBA" id="ARBA00022842"/>
    </source>
</evidence>
<dbReference type="RefSeq" id="WP_246590810.1">
    <property type="nucleotide sequence ID" value="NZ_CAJQUM010000001.1"/>
</dbReference>
<dbReference type="SUPFAM" id="SSF53218">
    <property type="entry name" value="Molybdenum cofactor biosynthesis proteins"/>
    <property type="match status" value="1"/>
</dbReference>
<dbReference type="Gene3D" id="2.40.340.10">
    <property type="entry name" value="MoeA, C-terminal, domain IV"/>
    <property type="match status" value="1"/>
</dbReference>
<organism evidence="13 14">
    <name type="scientific">Georgfuchsia toluolica</name>
    <dbReference type="NCBI Taxonomy" id="424218"/>
    <lineage>
        <taxon>Bacteria</taxon>
        <taxon>Pseudomonadati</taxon>
        <taxon>Pseudomonadota</taxon>
        <taxon>Betaproteobacteria</taxon>
        <taxon>Nitrosomonadales</taxon>
        <taxon>Sterolibacteriaceae</taxon>
        <taxon>Georgfuchsia</taxon>
    </lineage>
</organism>
<gene>
    <name evidence="13" type="primary">moeA</name>
    <name evidence="13" type="ORF">GTOL_10122</name>
</gene>
<dbReference type="Proteomes" id="UP000742786">
    <property type="component" value="Unassembled WGS sequence"/>
</dbReference>
<dbReference type="InterPro" id="IPR005110">
    <property type="entry name" value="MoeA_linker/N"/>
</dbReference>
<dbReference type="PANTHER" id="PTHR10192:SF5">
    <property type="entry name" value="GEPHYRIN"/>
    <property type="match status" value="1"/>
</dbReference>
<dbReference type="InterPro" id="IPR008284">
    <property type="entry name" value="MoCF_biosynth_CS"/>
</dbReference>
<dbReference type="FunFam" id="3.40.980.10:FF:000004">
    <property type="entry name" value="Molybdopterin molybdenumtransferase"/>
    <property type="match status" value="1"/>
</dbReference>
<dbReference type="PROSITE" id="PS01079">
    <property type="entry name" value="MOCF_BIOSYNTHESIS_2"/>
    <property type="match status" value="1"/>
</dbReference>
<evidence type="ECO:0000259" key="12">
    <source>
        <dbReference type="SMART" id="SM00852"/>
    </source>
</evidence>
<keyword evidence="7 11" id="KW-0479">Metal-binding</keyword>
<dbReference type="GO" id="GO:0006777">
    <property type="term" value="P:Mo-molybdopterin cofactor biosynthetic process"/>
    <property type="evidence" value="ECO:0007669"/>
    <property type="project" value="UniProtKB-UniRule"/>
</dbReference>
<evidence type="ECO:0000256" key="11">
    <source>
        <dbReference type="RuleBase" id="RU365090"/>
    </source>
</evidence>
<protein>
    <recommendedName>
        <fullName evidence="11">Molybdopterin molybdenumtransferase</fullName>
        <ecNumber evidence="11">2.10.1.1</ecNumber>
    </recommendedName>
</protein>
<comment type="caution">
    <text evidence="13">The sequence shown here is derived from an EMBL/GenBank/DDBJ whole genome shotgun (WGS) entry which is preliminary data.</text>
</comment>
<sequence>MPFEAAKAALLTSSTPVSETEEIDLAAAFSRALARDLVSPMTVPPFSNTAMDGYALRASDVAFSGTRLPVSQRVTAGDAAKPLPQGSAARIFTGAQIPDGADTVVMQEFCTTDGDSVTINTVPSPGDHVRLIGSAIKTGQIILPAGSRLSAAALGLAASVGIADVTVYRRLRVAIFFTGSELTTPGEPLPPGHIYNSNRYVMRGFLEDIGVDIFDLGIIPDNREATQAALRNAAARADVIVTSGGMSEGDEDHVIAAVRAEGRIDVWKIASKPGKPLAFGSVRDNGREAAFIGLPGNPVSVWCGLLTLVAPFLRRCQGYSMIESPPQSLRADFSYSVKGNRMEFVRVRRNAEGGLDLYPTQDSAIISSAVWADGVAAIPAGVTVCVGDMVKFVPGPHCQP</sequence>
<dbReference type="SUPFAM" id="SSF63867">
    <property type="entry name" value="MoeA C-terminal domain-like"/>
    <property type="match status" value="1"/>
</dbReference>
<dbReference type="NCBIfam" id="NF045515">
    <property type="entry name" value="Glp_gephyrin"/>
    <property type="match status" value="1"/>
</dbReference>
<dbReference type="PANTHER" id="PTHR10192">
    <property type="entry name" value="MOLYBDOPTERIN BIOSYNTHESIS PROTEIN"/>
    <property type="match status" value="1"/>
</dbReference>
<evidence type="ECO:0000256" key="9">
    <source>
        <dbReference type="ARBA" id="ARBA00023150"/>
    </source>
</evidence>
<dbReference type="InterPro" id="IPR036135">
    <property type="entry name" value="MoeA_linker/N_sf"/>
</dbReference>
<accession>A0A916J044</accession>
<proteinExistence type="inferred from homology"/>
<keyword evidence="14" id="KW-1185">Reference proteome</keyword>
<dbReference type="CDD" id="cd00887">
    <property type="entry name" value="MoeA"/>
    <property type="match status" value="1"/>
</dbReference>
<dbReference type="Pfam" id="PF00994">
    <property type="entry name" value="MoCF_biosynth"/>
    <property type="match status" value="1"/>
</dbReference>
<dbReference type="InterPro" id="IPR036688">
    <property type="entry name" value="MoeA_C_domain_IV_sf"/>
</dbReference>
<evidence type="ECO:0000256" key="4">
    <source>
        <dbReference type="ARBA" id="ARBA00010763"/>
    </source>
</evidence>
<keyword evidence="8 11" id="KW-0460">Magnesium</keyword>
<feature type="domain" description="MoaB/Mog" evidence="12">
    <location>
        <begin position="174"/>
        <end position="315"/>
    </location>
</feature>
<keyword evidence="5 11" id="KW-0500">Molybdenum</keyword>
<evidence type="ECO:0000313" key="13">
    <source>
        <dbReference type="EMBL" id="CAG4882240.1"/>
    </source>
</evidence>
<evidence type="ECO:0000313" key="14">
    <source>
        <dbReference type="Proteomes" id="UP000742786"/>
    </source>
</evidence>
<dbReference type="Gene3D" id="3.40.980.10">
    <property type="entry name" value="MoaB/Mog-like domain"/>
    <property type="match status" value="1"/>
</dbReference>
<dbReference type="Gene3D" id="3.90.105.10">
    <property type="entry name" value="Molybdopterin biosynthesis moea protein, domain 2"/>
    <property type="match status" value="1"/>
</dbReference>
<dbReference type="InterPro" id="IPR001453">
    <property type="entry name" value="MoaB/Mog_dom"/>
</dbReference>
<dbReference type="AlphaFoldDB" id="A0A916J044"/>
<name>A0A916J044_9PROT</name>
<dbReference type="EC" id="2.10.1.1" evidence="11"/>
<dbReference type="InterPro" id="IPR038987">
    <property type="entry name" value="MoeA-like"/>
</dbReference>
<evidence type="ECO:0000256" key="1">
    <source>
        <dbReference type="ARBA" id="ARBA00001946"/>
    </source>
</evidence>
<dbReference type="GO" id="GO:0005829">
    <property type="term" value="C:cytosol"/>
    <property type="evidence" value="ECO:0007669"/>
    <property type="project" value="TreeGrafter"/>
</dbReference>
<dbReference type="GO" id="GO:0046872">
    <property type="term" value="F:metal ion binding"/>
    <property type="evidence" value="ECO:0007669"/>
    <property type="project" value="UniProtKB-UniRule"/>
</dbReference>
<comment type="cofactor">
    <cofactor evidence="1 11">
        <name>Mg(2+)</name>
        <dbReference type="ChEBI" id="CHEBI:18420"/>
    </cofactor>
</comment>
<dbReference type="NCBIfam" id="TIGR00177">
    <property type="entry name" value="molyb_syn"/>
    <property type="match status" value="1"/>
</dbReference>
<dbReference type="InterPro" id="IPR005111">
    <property type="entry name" value="MoeA_C_domain_IV"/>
</dbReference>
<keyword evidence="6 11" id="KW-0808">Transferase</keyword>